<reference evidence="1" key="1">
    <citation type="submission" date="2022-01" db="EMBL/GenBank/DDBJ databases">
        <title>Antribacter sp. nov., isolated from Guizhou of China.</title>
        <authorList>
            <person name="Chengliang C."/>
            <person name="Ya Z."/>
        </authorList>
    </citation>
    <scope>NUCLEOTIDE SEQUENCE</scope>
    <source>
        <strain evidence="1">KLBMP 9083</strain>
    </source>
</reference>
<sequence>MSRPVLLSTAPDQPPSRRRPRTALVGIALAVAVVVAGGPVVPPAGADTPSAAAADVPAGALDHLALGDAASEAAHGLAAAGASVISGEGGRPARVAQPTDPPSRNLTDLTFEMTVDPAEQNYLSLTLYGGDASSLKTMLLVDGEQVQYQNSGDHQALDTGTQGGLPGRFFRTTTMLPLVSTQGHDRVQVTLRTYHPSVGATAAAPSRPYYAVTTHLEPALLPQAGELDTGYAVTAQARAPIGAEEQQAKIDAYRAQQVADFDAYTAKADSAPTAVLSITRYAEELRFYAECLSQDWCPAGTPAEKRAAIDRILRSVDNYTRQYYGDVRSLASGGHQSDWGGYYAALGEVLYIAEPLLADPEIMGSDAFEAFLDQPFVTGTTDTANSIAGVDLSGGELSRREAYERVLKANYDFARSRLSYISNQVYYTYEGAWKAHEGLRIIGSEHFEGTERSHQILGETLGMRPFRGEEVLVGQDGRDLDLYHSLFYHDGTAQLTDDYLQVVMRGLAQSKLAADGTVERRLPYGEHYPIFTAAGLFRENGYVGSYGETPNYYPSWFWRLAGHPADAEIRDELLKLALRNLHARGQTRYQGTDALGNRVMTMDQVVDWRNPAYPGKVAYSTEPNTPQIFAYAGLEKYLAENADAYSGDEWQPTWEHAREATGWLQQALVDNQVFPYFDQILSKRKYDLRLTEEYAFVTGGRAEHEALGHAAAGRVLPSTELGRYTDAELATLGVDRSGTPDFAWVDIDNLFVTFRDGDTQVSGTLNFRNMGVTSSARLHARTPTAAQHAQVRTESVVTYEDTFLRPHSVEDTIIQDRYTVPGEQVLAMTGELSPVSHQPGVGPMNRDNFAVDTPFSNYPDLVTVRYGPYLIAVNTTRDEYGNAARHKVVLPDGVGGRVRDLVTGKDVKPVGGSYELKPASAVVLDVGTTADRPEPSRVLAIDTTTGAGVVGLTWGRSAGATSFDVLRGSTAAMADGVVVASGVTGQSVVDRVPGAGRYHYTVVARNAHGAAQPAVPVAVDVAAAVSHGLPDGWRDDRVGETAGSASVDGDTVAIAGASGAGFAGGDEAITQRWNGIGRYQPDGLVLASRLVSGSVLVSADLGAEPVPGAGVTIRQDAAPTSEYVWLGAEDGRIVLRTRSLDTRADIGQGIPGHNTGGGTRSPYVVPGPSLDAGEYRYVKLVRTAHSHQVVAYASADGVAWTTVGSEIVPMLDATLAGVSLASGDATFGDVTVTELPGTAQALWIAEGEQGAHTVRWTKPARAVEYDVYRTSDAAAAGRDPQVSPEGWEKVATTRALRHDDVVLAGSLTYAVVARTVDGTATTSTTSRIEAAGIEAVLADARTLDAGGYTPRSWAAFTAELDAVEALWTGGGADEATLVQRVYDAYGLLLPVFRHSFEPDEPDVWQLGGRAPGTYSAGIAGDGGRTGSRSLLFTSTDTTGDAAHNLWATSRKQGVSPVTAKPATEYRVSFWYQLTDYTPGLRVGAYAFFRSYSGGAGVGVEQRNWLPVSATTAPGEWARFERVYTTVDGATDNFEIMIGLRGSEGVFRVDDVRVEPVEPAPLADQLAEARALQASLYTPESWAAFTAEVDRIEAAANAAGADLDALAAELEAARGLLLTVWTHGFEAAEADVWQFGGTSGTPATYTRQIATGGAFGGDRSLLFTSTDTSGSAAYQLWASSRKQAGVSPVTAERATTYQVSFRYQLTGYTPGAGVGAYAFFRSFLGANGVGTEQRNWFPVTAATAPGEWKTFERTYTTVDGDIDSIELLLGLRGSSGTFRVDDVRVVEVAG</sequence>
<dbReference type="Proteomes" id="UP001165405">
    <property type="component" value="Unassembled WGS sequence"/>
</dbReference>
<accession>A0AA41UA98</accession>
<evidence type="ECO:0000313" key="2">
    <source>
        <dbReference type="Proteomes" id="UP001165405"/>
    </source>
</evidence>
<protein>
    <submittedName>
        <fullName evidence="1">Uncharacterized protein</fullName>
    </submittedName>
</protein>
<comment type="caution">
    <text evidence="1">The sequence shown here is derived from an EMBL/GenBank/DDBJ whole genome shotgun (WGS) entry which is preliminary data.</text>
</comment>
<dbReference type="InterPro" id="IPR013783">
    <property type="entry name" value="Ig-like_fold"/>
</dbReference>
<evidence type="ECO:0000313" key="1">
    <source>
        <dbReference type="EMBL" id="MCF4119924.1"/>
    </source>
</evidence>
<dbReference type="RefSeq" id="WP_236087638.1">
    <property type="nucleotide sequence ID" value="NZ_JAKGSG010000011.1"/>
</dbReference>
<dbReference type="Gene3D" id="2.60.40.10">
    <property type="entry name" value="Immunoglobulins"/>
    <property type="match status" value="1"/>
</dbReference>
<dbReference type="EMBL" id="JAKGSG010000011">
    <property type="protein sequence ID" value="MCF4119924.1"/>
    <property type="molecule type" value="Genomic_DNA"/>
</dbReference>
<dbReference type="GO" id="GO:0005975">
    <property type="term" value="P:carbohydrate metabolic process"/>
    <property type="evidence" value="ECO:0007669"/>
    <property type="project" value="UniProtKB-ARBA"/>
</dbReference>
<dbReference type="Gene3D" id="2.60.120.260">
    <property type="entry name" value="Galactose-binding domain-like"/>
    <property type="match status" value="2"/>
</dbReference>
<proteinExistence type="predicted"/>
<keyword evidence="2" id="KW-1185">Reference proteome</keyword>
<organism evidence="1 2">
    <name type="scientific">Antribacter soli</name>
    <dbReference type="NCBI Taxonomy" id="2910976"/>
    <lineage>
        <taxon>Bacteria</taxon>
        <taxon>Bacillati</taxon>
        <taxon>Actinomycetota</taxon>
        <taxon>Actinomycetes</taxon>
        <taxon>Micrococcales</taxon>
        <taxon>Promicromonosporaceae</taxon>
        <taxon>Antribacter</taxon>
    </lineage>
</organism>
<name>A0AA41UA98_9MICO</name>
<gene>
    <name evidence="1" type="ORF">L1785_02930</name>
</gene>